<dbReference type="PROSITE" id="PS00518">
    <property type="entry name" value="ZF_RING_1"/>
    <property type="match status" value="1"/>
</dbReference>
<dbReference type="Pfam" id="PF01485">
    <property type="entry name" value="IBR"/>
    <property type="match status" value="1"/>
</dbReference>
<gene>
    <name evidence="10" type="ORF">QBC34DRAFT_308728</name>
</gene>
<evidence type="ECO:0000256" key="1">
    <source>
        <dbReference type="ARBA" id="ARBA00001798"/>
    </source>
</evidence>
<accession>A0AAV9GB45</accession>
<keyword evidence="8" id="KW-0862">Zinc</keyword>
<dbReference type="CDD" id="cd20335">
    <property type="entry name" value="BRcat_RBR"/>
    <property type="match status" value="1"/>
</dbReference>
<dbReference type="EMBL" id="MU865976">
    <property type="protein sequence ID" value="KAK4444530.1"/>
    <property type="molecule type" value="Genomic_DNA"/>
</dbReference>
<dbReference type="PANTHER" id="PTHR11685">
    <property type="entry name" value="RBR FAMILY RING FINGER AND IBR DOMAIN-CONTAINING"/>
    <property type="match status" value="1"/>
</dbReference>
<organism evidence="10 11">
    <name type="scientific">Podospora aff. communis PSN243</name>
    <dbReference type="NCBI Taxonomy" id="3040156"/>
    <lineage>
        <taxon>Eukaryota</taxon>
        <taxon>Fungi</taxon>
        <taxon>Dikarya</taxon>
        <taxon>Ascomycota</taxon>
        <taxon>Pezizomycotina</taxon>
        <taxon>Sordariomycetes</taxon>
        <taxon>Sordariomycetidae</taxon>
        <taxon>Sordariales</taxon>
        <taxon>Podosporaceae</taxon>
        <taxon>Podospora</taxon>
    </lineage>
</organism>
<evidence type="ECO:0000313" key="10">
    <source>
        <dbReference type="EMBL" id="KAK4444530.1"/>
    </source>
</evidence>
<keyword evidence="6" id="KW-0863">Zinc-finger</keyword>
<dbReference type="InterPro" id="IPR044066">
    <property type="entry name" value="TRIAD_supradom"/>
</dbReference>
<keyword evidence="7" id="KW-0833">Ubl conjugation pathway</keyword>
<dbReference type="Gene3D" id="1.20.120.1750">
    <property type="match status" value="1"/>
</dbReference>
<dbReference type="SMART" id="SM00647">
    <property type="entry name" value="IBR"/>
    <property type="match status" value="2"/>
</dbReference>
<dbReference type="SUPFAM" id="SSF57850">
    <property type="entry name" value="RING/U-box"/>
    <property type="match status" value="3"/>
</dbReference>
<feature type="domain" description="RING-type" evidence="9">
    <location>
        <begin position="1"/>
        <end position="186"/>
    </location>
</feature>
<dbReference type="PROSITE" id="PS51873">
    <property type="entry name" value="TRIAD"/>
    <property type="match status" value="1"/>
</dbReference>
<dbReference type="Pfam" id="PF22191">
    <property type="entry name" value="IBR_1"/>
    <property type="match status" value="1"/>
</dbReference>
<dbReference type="InterPro" id="IPR013083">
    <property type="entry name" value="Znf_RING/FYVE/PHD"/>
</dbReference>
<evidence type="ECO:0000256" key="5">
    <source>
        <dbReference type="ARBA" id="ARBA00022737"/>
    </source>
</evidence>
<dbReference type="InterPro" id="IPR017907">
    <property type="entry name" value="Znf_RING_CS"/>
</dbReference>
<comment type="caution">
    <text evidence="10">The sequence shown here is derived from an EMBL/GenBank/DDBJ whole genome shotgun (WGS) entry which is preliminary data.</text>
</comment>
<dbReference type="GO" id="GO:0061630">
    <property type="term" value="F:ubiquitin protein ligase activity"/>
    <property type="evidence" value="ECO:0007669"/>
    <property type="project" value="UniProtKB-EC"/>
</dbReference>
<keyword evidence="11" id="KW-1185">Reference proteome</keyword>
<dbReference type="Gene3D" id="3.30.40.10">
    <property type="entry name" value="Zinc/RING finger domain, C3HC4 (zinc finger)"/>
    <property type="match status" value="1"/>
</dbReference>
<sequence length="280" mass="32210">CVSCQELQVSTDVVKCPCNHLYCKECLLSMFRASLKDTTIFPPRCCGEPVPIQTCRAFFPKTLVQDFEQRKLEFDTPNRVYCHRPTCSAFIPPGPVISMVARCPKCSAKTCINCKNKFHGPESCEDDRATKETLRLASTEGWQRCPSCKTVVALTHGCNHITCQCRAEFCYVCAAPWRTCNCPVWDEQRLIDQANARVDRNLEREGQGPLPEVERQALVQEQIRMLERGYHECEHRRWRGLKDAKRKFACEGCLGDTLHSYVHEYLDCDMLLCSRCWPRE</sequence>
<proteinExistence type="predicted"/>
<evidence type="ECO:0000256" key="3">
    <source>
        <dbReference type="ARBA" id="ARBA00022679"/>
    </source>
</evidence>
<evidence type="ECO:0000256" key="2">
    <source>
        <dbReference type="ARBA" id="ARBA00012251"/>
    </source>
</evidence>
<evidence type="ECO:0000256" key="7">
    <source>
        <dbReference type="ARBA" id="ARBA00022786"/>
    </source>
</evidence>
<dbReference type="GO" id="GO:0008270">
    <property type="term" value="F:zinc ion binding"/>
    <property type="evidence" value="ECO:0007669"/>
    <property type="project" value="UniProtKB-KW"/>
</dbReference>
<dbReference type="Proteomes" id="UP001321760">
    <property type="component" value="Unassembled WGS sequence"/>
</dbReference>
<keyword evidence="4" id="KW-0479">Metal-binding</keyword>
<name>A0AAV9GB45_9PEZI</name>
<reference evidence="10" key="2">
    <citation type="submission" date="2023-05" db="EMBL/GenBank/DDBJ databases">
        <authorList>
            <consortium name="Lawrence Berkeley National Laboratory"/>
            <person name="Steindorff A."/>
            <person name="Hensen N."/>
            <person name="Bonometti L."/>
            <person name="Westerberg I."/>
            <person name="Brannstrom I.O."/>
            <person name="Guillou S."/>
            <person name="Cros-Aarteil S."/>
            <person name="Calhoun S."/>
            <person name="Haridas S."/>
            <person name="Kuo A."/>
            <person name="Mondo S."/>
            <person name="Pangilinan J."/>
            <person name="Riley R."/>
            <person name="Labutti K."/>
            <person name="Andreopoulos B."/>
            <person name="Lipzen A."/>
            <person name="Chen C."/>
            <person name="Yanf M."/>
            <person name="Daum C."/>
            <person name="Ng V."/>
            <person name="Clum A."/>
            <person name="Ohm R."/>
            <person name="Martin F."/>
            <person name="Silar P."/>
            <person name="Natvig D."/>
            <person name="Lalanne C."/>
            <person name="Gautier V."/>
            <person name="Ament-Velasquez S.L."/>
            <person name="Kruys A."/>
            <person name="Hutchinson M.I."/>
            <person name="Powell A.J."/>
            <person name="Barry K."/>
            <person name="Miller A.N."/>
            <person name="Grigoriev I.V."/>
            <person name="Debuchy R."/>
            <person name="Gladieux P."/>
            <person name="Thoren M.H."/>
            <person name="Johannesson H."/>
        </authorList>
    </citation>
    <scope>NUCLEOTIDE SEQUENCE</scope>
    <source>
        <strain evidence="10">PSN243</strain>
    </source>
</reference>
<dbReference type="CDD" id="cd22584">
    <property type="entry name" value="Rcat_RBR_unk"/>
    <property type="match status" value="1"/>
</dbReference>
<evidence type="ECO:0000259" key="9">
    <source>
        <dbReference type="PROSITE" id="PS51873"/>
    </source>
</evidence>
<dbReference type="InterPro" id="IPR002867">
    <property type="entry name" value="IBR_dom"/>
</dbReference>
<evidence type="ECO:0000313" key="11">
    <source>
        <dbReference type="Proteomes" id="UP001321760"/>
    </source>
</evidence>
<keyword evidence="5" id="KW-0677">Repeat</keyword>
<evidence type="ECO:0000256" key="4">
    <source>
        <dbReference type="ARBA" id="ARBA00022723"/>
    </source>
</evidence>
<dbReference type="EC" id="2.3.2.31" evidence="2"/>
<comment type="catalytic activity">
    <reaction evidence="1">
        <text>[E2 ubiquitin-conjugating enzyme]-S-ubiquitinyl-L-cysteine + [acceptor protein]-L-lysine = [E2 ubiquitin-conjugating enzyme]-L-cysteine + [acceptor protein]-N(6)-ubiquitinyl-L-lysine.</text>
        <dbReference type="EC" id="2.3.2.31"/>
    </reaction>
</comment>
<reference evidence="10" key="1">
    <citation type="journal article" date="2023" name="Mol. Phylogenet. Evol.">
        <title>Genome-scale phylogeny and comparative genomics of the fungal order Sordariales.</title>
        <authorList>
            <person name="Hensen N."/>
            <person name="Bonometti L."/>
            <person name="Westerberg I."/>
            <person name="Brannstrom I.O."/>
            <person name="Guillou S."/>
            <person name="Cros-Aarteil S."/>
            <person name="Calhoun S."/>
            <person name="Haridas S."/>
            <person name="Kuo A."/>
            <person name="Mondo S."/>
            <person name="Pangilinan J."/>
            <person name="Riley R."/>
            <person name="LaButti K."/>
            <person name="Andreopoulos B."/>
            <person name="Lipzen A."/>
            <person name="Chen C."/>
            <person name="Yan M."/>
            <person name="Daum C."/>
            <person name="Ng V."/>
            <person name="Clum A."/>
            <person name="Steindorff A."/>
            <person name="Ohm R.A."/>
            <person name="Martin F."/>
            <person name="Silar P."/>
            <person name="Natvig D.O."/>
            <person name="Lalanne C."/>
            <person name="Gautier V."/>
            <person name="Ament-Velasquez S.L."/>
            <person name="Kruys A."/>
            <person name="Hutchinson M.I."/>
            <person name="Powell A.J."/>
            <person name="Barry K."/>
            <person name="Miller A.N."/>
            <person name="Grigoriev I.V."/>
            <person name="Debuchy R."/>
            <person name="Gladieux P."/>
            <person name="Hiltunen Thoren M."/>
            <person name="Johannesson H."/>
        </authorList>
    </citation>
    <scope>NUCLEOTIDE SEQUENCE</scope>
    <source>
        <strain evidence="10">PSN243</strain>
    </source>
</reference>
<feature type="non-terminal residue" evidence="10">
    <location>
        <position position="1"/>
    </location>
</feature>
<evidence type="ECO:0000256" key="6">
    <source>
        <dbReference type="ARBA" id="ARBA00022771"/>
    </source>
</evidence>
<evidence type="ECO:0000256" key="8">
    <source>
        <dbReference type="ARBA" id="ARBA00022833"/>
    </source>
</evidence>
<dbReference type="AlphaFoldDB" id="A0AAV9GB45"/>
<dbReference type="GO" id="GO:0016567">
    <property type="term" value="P:protein ubiquitination"/>
    <property type="evidence" value="ECO:0007669"/>
    <property type="project" value="InterPro"/>
</dbReference>
<keyword evidence="3" id="KW-0808">Transferase</keyword>
<dbReference type="InterPro" id="IPR031127">
    <property type="entry name" value="E3_UB_ligase_RBR"/>
</dbReference>
<protein>
    <recommendedName>
        <fullName evidence="2">RBR-type E3 ubiquitin transferase</fullName>
        <ecNumber evidence="2">2.3.2.31</ecNumber>
    </recommendedName>
</protein>